<feature type="domain" description="VWFA" evidence="2">
    <location>
        <begin position="82"/>
        <end position="255"/>
    </location>
</feature>
<name>A0A143PQ88_LUTPR</name>
<dbReference type="RefSeq" id="WP_157899261.1">
    <property type="nucleotide sequence ID" value="NZ_CP015136.1"/>
</dbReference>
<accession>A0A143PQ88</accession>
<evidence type="ECO:0000313" key="4">
    <source>
        <dbReference type="Proteomes" id="UP000076079"/>
    </source>
</evidence>
<keyword evidence="4" id="KW-1185">Reference proteome</keyword>
<sequence length="311" mass="34112" precursor="true">MTRLVTAAALSACMCAAPAWAQQVFRSGVETVRLGVAVVDKGGQPLGALAQEDFTILEDGEPQQVQLFATGDLADADRPPLHIGLLFDTSGSMSADLGMARSAAVKFCNLLQRAEDITLVDFDTEVRVARFGQADFPRFVERLRNRKPDGWTALYDALGVYLDGTAYQPGEKIMVAYTDGGDTRSVMSFGDALTALKASDVTVYIVGFLENQGAREKLEQRIRLTQIAEATGGLAFFPATKKDIDLAYEQVTGDVKSRYLIGYVSSNQANDGRWRKLDVRLNRPDLKSARIRSRKGYYALMRPEPVAARQQ</sequence>
<reference evidence="4" key="2">
    <citation type="submission" date="2016-04" db="EMBL/GenBank/DDBJ databases">
        <title>First Complete Genome Sequence of a Subdivision 6 Acidobacterium.</title>
        <authorList>
            <person name="Huang S."/>
            <person name="Vieira S."/>
            <person name="Bunk B."/>
            <person name="Riedel T."/>
            <person name="Sproeer C."/>
            <person name="Overmann J."/>
        </authorList>
    </citation>
    <scope>NUCLEOTIDE SEQUENCE [LARGE SCALE GENOMIC DNA]</scope>
    <source>
        <strain evidence="4">DSM 100886 HEG_-6_39</strain>
    </source>
</reference>
<dbReference type="NCBIfam" id="TIGR03436">
    <property type="entry name" value="acidobact_VWFA"/>
    <property type="match status" value="1"/>
</dbReference>
<dbReference type="EMBL" id="CP015136">
    <property type="protein sequence ID" value="AMY09979.1"/>
    <property type="molecule type" value="Genomic_DNA"/>
</dbReference>
<evidence type="ECO:0000259" key="2">
    <source>
        <dbReference type="PROSITE" id="PS50234"/>
    </source>
</evidence>
<protein>
    <submittedName>
        <fullName evidence="3">VWFA-related Acidobacterial domain protein</fullName>
    </submittedName>
</protein>
<gene>
    <name evidence="3" type="ORF">LuPra_03206</name>
</gene>
<dbReference type="CDD" id="cd00198">
    <property type="entry name" value="vWFA"/>
    <property type="match status" value="1"/>
</dbReference>
<dbReference type="SUPFAM" id="SSF53300">
    <property type="entry name" value="vWA-like"/>
    <property type="match status" value="1"/>
</dbReference>
<dbReference type="InterPro" id="IPR017802">
    <property type="entry name" value="VWFA-rel_acidobac-type"/>
</dbReference>
<dbReference type="InterPro" id="IPR002035">
    <property type="entry name" value="VWF_A"/>
</dbReference>
<organism evidence="3 4">
    <name type="scientific">Luteitalea pratensis</name>
    <dbReference type="NCBI Taxonomy" id="1855912"/>
    <lineage>
        <taxon>Bacteria</taxon>
        <taxon>Pseudomonadati</taxon>
        <taxon>Acidobacteriota</taxon>
        <taxon>Vicinamibacteria</taxon>
        <taxon>Vicinamibacterales</taxon>
        <taxon>Vicinamibacteraceae</taxon>
        <taxon>Luteitalea</taxon>
    </lineage>
</organism>
<dbReference type="STRING" id="1855912.LuPra_03206"/>
<reference evidence="3 4" key="1">
    <citation type="journal article" date="2016" name="Genome Announc.">
        <title>First Complete Genome Sequence of a Subdivision 6 Acidobacterium Strain.</title>
        <authorList>
            <person name="Huang S."/>
            <person name="Vieira S."/>
            <person name="Bunk B."/>
            <person name="Riedel T."/>
            <person name="Sproer C."/>
            <person name="Overmann J."/>
        </authorList>
    </citation>
    <scope>NUCLEOTIDE SEQUENCE [LARGE SCALE GENOMIC DNA]</scope>
    <source>
        <strain evidence="4">DSM 100886 HEG_-6_39</strain>
    </source>
</reference>
<dbReference type="SMART" id="SM00327">
    <property type="entry name" value="VWA"/>
    <property type="match status" value="1"/>
</dbReference>
<dbReference type="AlphaFoldDB" id="A0A143PQ88"/>
<dbReference type="Gene3D" id="3.40.50.410">
    <property type="entry name" value="von Willebrand factor, type A domain"/>
    <property type="match status" value="1"/>
</dbReference>
<feature type="signal peptide" evidence="1">
    <location>
        <begin position="1"/>
        <end position="21"/>
    </location>
</feature>
<dbReference type="OrthoDB" id="110718at2"/>
<dbReference type="Pfam" id="PF00092">
    <property type="entry name" value="VWA"/>
    <property type="match status" value="1"/>
</dbReference>
<keyword evidence="1" id="KW-0732">Signal</keyword>
<dbReference type="PROSITE" id="PS50234">
    <property type="entry name" value="VWFA"/>
    <property type="match status" value="1"/>
</dbReference>
<dbReference type="Proteomes" id="UP000076079">
    <property type="component" value="Chromosome"/>
</dbReference>
<dbReference type="InterPro" id="IPR036465">
    <property type="entry name" value="vWFA_dom_sf"/>
</dbReference>
<dbReference type="KEGG" id="abac:LuPra_03206"/>
<feature type="chain" id="PRO_5007511803" evidence="1">
    <location>
        <begin position="22"/>
        <end position="311"/>
    </location>
</feature>
<evidence type="ECO:0000313" key="3">
    <source>
        <dbReference type="EMBL" id="AMY09979.1"/>
    </source>
</evidence>
<evidence type="ECO:0000256" key="1">
    <source>
        <dbReference type="SAM" id="SignalP"/>
    </source>
</evidence>
<proteinExistence type="predicted"/>